<keyword evidence="1" id="KW-0732">Signal</keyword>
<feature type="signal peptide" evidence="1">
    <location>
        <begin position="1"/>
        <end position="27"/>
    </location>
</feature>
<dbReference type="PANTHER" id="PTHR43194:SF4">
    <property type="entry name" value="AB HYDROLASE-1 DOMAIN-CONTAINING PROTEIN"/>
    <property type="match status" value="1"/>
</dbReference>
<evidence type="ECO:0008006" key="4">
    <source>
        <dbReference type="Google" id="ProtNLM"/>
    </source>
</evidence>
<evidence type="ECO:0000313" key="2">
    <source>
        <dbReference type="EMBL" id="ADJ22049.1"/>
    </source>
</evidence>
<dbReference type="Proteomes" id="UP000002033">
    <property type="component" value="Chromosome"/>
</dbReference>
<keyword evidence="3" id="KW-1185">Reference proteome</keyword>
<dbReference type="KEGG" id="hdn:Hden_0224"/>
<dbReference type="PANTHER" id="PTHR43194">
    <property type="entry name" value="HYDROLASE ALPHA/BETA FOLD FAMILY"/>
    <property type="match status" value="1"/>
</dbReference>
<sequence length="415" mass="44168" precursor="true">MTNYSKPQRQVPLILLASALCISSAFAHGKKNDDLGPFIVGEQGVLYEGGVYDVQPSAGAPTTMSGQMHVFYQLPLSPNNHSWNWKRTSRLPIIMIHGSQQTGANFLGTPDGRAGWASYFVAHGWPVYVIDQPGRGKSGYFPNAYGPQAANPSPTTVKQQFTAPELTSPLGWPQAIKHTQWPGGPKSGVPGNYAFDQFFASQVANMPNGDQALALTTAAVTALIKKIGPAIIMTHSMSGPESWFIPQANPGMVKAIIAVEPSGNSSLTGDTAPATTCGLSNVCLAFNPPVASPADLGLTKTPPPAAGVQGQPAANLKSCWLQSGKVIHQPTGLKGIPILIQTGEASYHAGYDYCTSAFLTQAGIPNTYLYLPTAKIYGNGHMQMLEMNNLDIAALDEQWLSKALKVHDNDIAWGR</sequence>
<evidence type="ECO:0000313" key="3">
    <source>
        <dbReference type="Proteomes" id="UP000002033"/>
    </source>
</evidence>
<dbReference type="Gene3D" id="3.40.50.1820">
    <property type="entry name" value="alpha/beta hydrolase"/>
    <property type="match status" value="1"/>
</dbReference>
<name>D8JQP7_HYPDA</name>
<feature type="chain" id="PRO_5003116030" description="AB hydrolase-1 domain-containing protein" evidence="1">
    <location>
        <begin position="28"/>
        <end position="415"/>
    </location>
</feature>
<dbReference type="InterPro" id="IPR029058">
    <property type="entry name" value="AB_hydrolase_fold"/>
</dbReference>
<evidence type="ECO:0000256" key="1">
    <source>
        <dbReference type="SAM" id="SignalP"/>
    </source>
</evidence>
<dbReference type="CDD" id="cd12809">
    <property type="entry name" value="Esterase_713_like-2"/>
    <property type="match status" value="1"/>
</dbReference>
<proteinExistence type="predicted"/>
<dbReference type="STRING" id="582899.Hden_0224"/>
<dbReference type="InterPro" id="IPR050228">
    <property type="entry name" value="Carboxylesterase_BioH"/>
</dbReference>
<dbReference type="eggNOG" id="COG2267">
    <property type="taxonomic scope" value="Bacteria"/>
</dbReference>
<dbReference type="SUPFAM" id="SSF53474">
    <property type="entry name" value="alpha/beta-Hydrolases"/>
    <property type="match status" value="1"/>
</dbReference>
<organism evidence="2 3">
    <name type="scientific">Hyphomicrobium denitrificans (strain ATCC 51888 / DSM 1869 / NCIMB 11706 / TK 0415)</name>
    <dbReference type="NCBI Taxonomy" id="582899"/>
    <lineage>
        <taxon>Bacteria</taxon>
        <taxon>Pseudomonadati</taxon>
        <taxon>Pseudomonadota</taxon>
        <taxon>Alphaproteobacteria</taxon>
        <taxon>Hyphomicrobiales</taxon>
        <taxon>Hyphomicrobiaceae</taxon>
        <taxon>Hyphomicrobium</taxon>
    </lineage>
</organism>
<dbReference type="AlphaFoldDB" id="D8JQP7"/>
<gene>
    <name evidence="2" type="ordered locus">Hden_0224</name>
</gene>
<dbReference type="HOGENOM" id="CLU_038297_1_0_5"/>
<accession>D8JQP7</accession>
<dbReference type="EMBL" id="CP002083">
    <property type="protein sequence ID" value="ADJ22049.1"/>
    <property type="molecule type" value="Genomic_DNA"/>
</dbReference>
<protein>
    <recommendedName>
        <fullName evidence="4">AB hydrolase-1 domain-containing protein</fullName>
    </recommendedName>
</protein>
<reference evidence="3" key="1">
    <citation type="journal article" date="2011" name="J. Bacteriol.">
        <title>Genome sequences of eight morphologically diverse alphaproteobacteria.</title>
        <authorList>
            <consortium name="US DOE Joint Genome Institute"/>
            <person name="Brown P.J."/>
            <person name="Kysela D.T."/>
            <person name="Buechlein A."/>
            <person name="Hemmerich C."/>
            <person name="Brun Y.V."/>
        </authorList>
    </citation>
    <scope>NUCLEOTIDE SEQUENCE [LARGE SCALE GENOMIC DNA]</scope>
    <source>
        <strain evidence="3">ATCC 51888 / DSM 1869 / NCIB 11706 / TK 0415</strain>
    </source>
</reference>